<dbReference type="Proteomes" id="UP001302126">
    <property type="component" value="Unassembled WGS sequence"/>
</dbReference>
<sequence length="382" mass="42850">MTADESNLFRPLKVGNCHLQHRIAMAPLTRFRASDSHVPLLPLMKEYYAQRACVPGTLLITEATFISPQAGGYENVPGIYNPEQISAWKEITDAVHENKSYIFCQLWSLGRAATKEVLEKEGYKVKSSSAVAIDEEHATPEEMTVEEIKAKVQEYVHAAKCAVEAGFDGVEIHGANGYLVDQFLQDTCNKRTDQYGGSVENRARFALEVVDAVVTAVGAERVAIRLSPWSKFQGMRMADPKPQFSYLLKQFQERGYDEKMAYVHFVATRIAGNATVPEDGSEDESLDFAVELFKGPVVIAGGLKSEDAKYLVDKEFKGRDNIVACFGRYFISTPDLVFRVREGIELSPYDRDTFYLPKSARGYTDLPFSKEWERVHGVRSKV</sequence>
<name>A0AAN6WWW6_9PEZI</name>
<reference evidence="3" key="1">
    <citation type="journal article" date="2023" name="Mol. Phylogenet. Evol.">
        <title>Genome-scale phylogeny and comparative genomics of the fungal order Sordariales.</title>
        <authorList>
            <person name="Hensen N."/>
            <person name="Bonometti L."/>
            <person name="Westerberg I."/>
            <person name="Brannstrom I.O."/>
            <person name="Guillou S."/>
            <person name="Cros-Aarteil S."/>
            <person name="Calhoun S."/>
            <person name="Haridas S."/>
            <person name="Kuo A."/>
            <person name="Mondo S."/>
            <person name="Pangilinan J."/>
            <person name="Riley R."/>
            <person name="LaButti K."/>
            <person name="Andreopoulos B."/>
            <person name="Lipzen A."/>
            <person name="Chen C."/>
            <person name="Yan M."/>
            <person name="Daum C."/>
            <person name="Ng V."/>
            <person name="Clum A."/>
            <person name="Steindorff A."/>
            <person name="Ohm R.A."/>
            <person name="Martin F."/>
            <person name="Silar P."/>
            <person name="Natvig D.O."/>
            <person name="Lalanne C."/>
            <person name="Gautier V."/>
            <person name="Ament-Velasquez S.L."/>
            <person name="Kruys A."/>
            <person name="Hutchinson M.I."/>
            <person name="Powell A.J."/>
            <person name="Barry K."/>
            <person name="Miller A.N."/>
            <person name="Grigoriev I.V."/>
            <person name="Debuchy R."/>
            <person name="Gladieux P."/>
            <person name="Hiltunen Thoren M."/>
            <person name="Johannesson H."/>
        </authorList>
    </citation>
    <scope>NUCLEOTIDE SEQUENCE</scope>
    <source>
        <strain evidence="3">PSN309</strain>
    </source>
</reference>
<dbReference type="FunFam" id="3.20.20.70:FF:000138">
    <property type="entry name" value="NADPH dehydrogenase 1"/>
    <property type="match status" value="1"/>
</dbReference>
<dbReference type="EMBL" id="MU864375">
    <property type="protein sequence ID" value="KAK4189461.1"/>
    <property type="molecule type" value="Genomic_DNA"/>
</dbReference>
<reference evidence="3" key="2">
    <citation type="submission" date="2023-05" db="EMBL/GenBank/DDBJ databases">
        <authorList>
            <consortium name="Lawrence Berkeley National Laboratory"/>
            <person name="Steindorff A."/>
            <person name="Hensen N."/>
            <person name="Bonometti L."/>
            <person name="Westerberg I."/>
            <person name="Brannstrom I.O."/>
            <person name="Guillou S."/>
            <person name="Cros-Aarteil S."/>
            <person name="Calhoun S."/>
            <person name="Haridas S."/>
            <person name="Kuo A."/>
            <person name="Mondo S."/>
            <person name="Pangilinan J."/>
            <person name="Riley R."/>
            <person name="Labutti K."/>
            <person name="Andreopoulos B."/>
            <person name="Lipzen A."/>
            <person name="Chen C."/>
            <person name="Yanf M."/>
            <person name="Daum C."/>
            <person name="Ng V."/>
            <person name="Clum A."/>
            <person name="Ohm R."/>
            <person name="Martin F."/>
            <person name="Silar P."/>
            <person name="Natvig D."/>
            <person name="Lalanne C."/>
            <person name="Gautier V."/>
            <person name="Ament-Velasquez S.L."/>
            <person name="Kruys A."/>
            <person name="Hutchinson M.I."/>
            <person name="Powell A.J."/>
            <person name="Barry K."/>
            <person name="Miller A.N."/>
            <person name="Grigoriev I.V."/>
            <person name="Debuchy R."/>
            <person name="Gladieux P."/>
            <person name="Thoren M.H."/>
            <person name="Johannesson H."/>
        </authorList>
    </citation>
    <scope>NUCLEOTIDE SEQUENCE</scope>
    <source>
        <strain evidence="3">PSN309</strain>
    </source>
</reference>
<evidence type="ECO:0000259" key="2">
    <source>
        <dbReference type="Pfam" id="PF00724"/>
    </source>
</evidence>
<feature type="domain" description="NADH:flavin oxidoreductase/NADH oxidase N-terminal" evidence="2">
    <location>
        <begin position="7"/>
        <end position="346"/>
    </location>
</feature>
<proteinExistence type="predicted"/>
<gene>
    <name evidence="3" type="ORF">QBC35DRAFT_493258</name>
</gene>
<dbReference type="GO" id="GO:0003959">
    <property type="term" value="F:NADPH dehydrogenase activity"/>
    <property type="evidence" value="ECO:0007669"/>
    <property type="project" value="TreeGrafter"/>
</dbReference>
<keyword evidence="4" id="KW-1185">Reference proteome</keyword>
<organism evidence="3 4">
    <name type="scientific">Podospora australis</name>
    <dbReference type="NCBI Taxonomy" id="1536484"/>
    <lineage>
        <taxon>Eukaryota</taxon>
        <taxon>Fungi</taxon>
        <taxon>Dikarya</taxon>
        <taxon>Ascomycota</taxon>
        <taxon>Pezizomycotina</taxon>
        <taxon>Sordariomycetes</taxon>
        <taxon>Sordariomycetidae</taxon>
        <taxon>Sordariales</taxon>
        <taxon>Podosporaceae</taxon>
        <taxon>Podospora</taxon>
    </lineage>
</organism>
<dbReference type="InterPro" id="IPR001155">
    <property type="entry name" value="OxRdtase_FMN_N"/>
</dbReference>
<dbReference type="PANTHER" id="PTHR22893:SF91">
    <property type="entry name" value="NADPH DEHYDROGENASE 2-RELATED"/>
    <property type="match status" value="1"/>
</dbReference>
<evidence type="ECO:0000256" key="1">
    <source>
        <dbReference type="ARBA" id="ARBA00022630"/>
    </source>
</evidence>
<dbReference type="SUPFAM" id="SSF51395">
    <property type="entry name" value="FMN-linked oxidoreductases"/>
    <property type="match status" value="1"/>
</dbReference>
<keyword evidence="1" id="KW-0285">Flavoprotein</keyword>
<comment type="caution">
    <text evidence="3">The sequence shown here is derived from an EMBL/GenBank/DDBJ whole genome shotgun (WGS) entry which is preliminary data.</text>
</comment>
<dbReference type="InterPro" id="IPR045247">
    <property type="entry name" value="Oye-like"/>
</dbReference>
<dbReference type="Gene3D" id="3.20.20.70">
    <property type="entry name" value="Aldolase class I"/>
    <property type="match status" value="1"/>
</dbReference>
<dbReference type="PANTHER" id="PTHR22893">
    <property type="entry name" value="NADH OXIDOREDUCTASE-RELATED"/>
    <property type="match status" value="1"/>
</dbReference>
<dbReference type="InterPro" id="IPR013785">
    <property type="entry name" value="Aldolase_TIM"/>
</dbReference>
<dbReference type="Pfam" id="PF00724">
    <property type="entry name" value="Oxidored_FMN"/>
    <property type="match status" value="1"/>
</dbReference>
<dbReference type="CDD" id="cd02933">
    <property type="entry name" value="OYE_like_FMN"/>
    <property type="match status" value="1"/>
</dbReference>
<dbReference type="AlphaFoldDB" id="A0AAN6WWW6"/>
<protein>
    <submittedName>
        <fullName evidence="3">NADPH dehydrogenase</fullName>
    </submittedName>
</protein>
<dbReference type="GO" id="GO:0010181">
    <property type="term" value="F:FMN binding"/>
    <property type="evidence" value="ECO:0007669"/>
    <property type="project" value="InterPro"/>
</dbReference>
<evidence type="ECO:0000313" key="3">
    <source>
        <dbReference type="EMBL" id="KAK4189461.1"/>
    </source>
</evidence>
<evidence type="ECO:0000313" key="4">
    <source>
        <dbReference type="Proteomes" id="UP001302126"/>
    </source>
</evidence>
<accession>A0AAN6WWW6</accession>